<dbReference type="PROSITE" id="PS51935">
    <property type="entry name" value="NLPC_P60"/>
    <property type="match status" value="1"/>
</dbReference>
<evidence type="ECO:0000313" key="9">
    <source>
        <dbReference type="EMBL" id="MBH5338858.1"/>
    </source>
</evidence>
<evidence type="ECO:0000256" key="3">
    <source>
        <dbReference type="ARBA" id="ARBA00022801"/>
    </source>
</evidence>
<feature type="signal peptide" evidence="7">
    <location>
        <begin position="1"/>
        <end position="27"/>
    </location>
</feature>
<evidence type="ECO:0000259" key="8">
    <source>
        <dbReference type="PROSITE" id="PS51935"/>
    </source>
</evidence>
<name>A0ABS0NUJ6_9ACTN</name>
<feature type="non-terminal residue" evidence="9">
    <location>
        <position position="344"/>
    </location>
</feature>
<organism evidence="9 10">
    <name type="scientific">Streptomyces pactum</name>
    <dbReference type="NCBI Taxonomy" id="68249"/>
    <lineage>
        <taxon>Bacteria</taxon>
        <taxon>Bacillati</taxon>
        <taxon>Actinomycetota</taxon>
        <taxon>Actinomycetes</taxon>
        <taxon>Kitasatosporales</taxon>
        <taxon>Streptomycetaceae</taxon>
        <taxon>Streptomyces</taxon>
    </lineage>
</organism>
<reference evidence="9 10" key="1">
    <citation type="submission" date="2020-09" db="EMBL/GenBank/DDBJ databases">
        <title>Biosynthesis of the nuclear factor of activated T cells inhibitor NFAT-133 and its congeners in Streptomyces pactum.</title>
        <authorList>
            <person name="Zhou W."/>
            <person name="Posri P."/>
            <person name="Abugrain M.E."/>
            <person name="Weisberg A.J."/>
            <person name="Chang J.H."/>
            <person name="Mahmud T."/>
        </authorList>
    </citation>
    <scope>NUCLEOTIDE SEQUENCE [LARGE SCALE GENOMIC DNA]</scope>
    <source>
        <strain evidence="9 10">ATCC 27456</strain>
    </source>
</reference>
<dbReference type="RefSeq" id="WP_197992643.1">
    <property type="nucleotide sequence ID" value="NZ_JACYXC010000027.1"/>
</dbReference>
<keyword evidence="2" id="KW-0645">Protease</keyword>
<dbReference type="Gene3D" id="3.90.1720.10">
    <property type="entry name" value="endopeptidase domain like (from Nostoc punctiforme)"/>
    <property type="match status" value="1"/>
</dbReference>
<evidence type="ECO:0000256" key="2">
    <source>
        <dbReference type="ARBA" id="ARBA00022670"/>
    </source>
</evidence>
<dbReference type="InterPro" id="IPR051794">
    <property type="entry name" value="PG_Endopeptidase_C40"/>
</dbReference>
<feature type="region of interest" description="Disordered" evidence="6">
    <location>
        <begin position="147"/>
        <end position="179"/>
    </location>
</feature>
<comment type="similarity">
    <text evidence="1">Belongs to the peptidase C40 family.</text>
</comment>
<feature type="coiled-coil region" evidence="5">
    <location>
        <begin position="45"/>
        <end position="72"/>
    </location>
</feature>
<feature type="compositionally biased region" description="Basic and acidic residues" evidence="6">
    <location>
        <begin position="147"/>
        <end position="170"/>
    </location>
</feature>
<keyword evidence="10" id="KW-1185">Reference proteome</keyword>
<dbReference type="InterPro" id="IPR000064">
    <property type="entry name" value="NLP_P60_dom"/>
</dbReference>
<keyword evidence="4" id="KW-0788">Thiol protease</keyword>
<dbReference type="SUPFAM" id="SSF54001">
    <property type="entry name" value="Cysteine proteinases"/>
    <property type="match status" value="1"/>
</dbReference>
<proteinExistence type="inferred from homology"/>
<dbReference type="Proteomes" id="UP000807371">
    <property type="component" value="Unassembled WGS sequence"/>
</dbReference>
<evidence type="ECO:0000256" key="5">
    <source>
        <dbReference type="SAM" id="Coils"/>
    </source>
</evidence>
<gene>
    <name evidence="9" type="ORF">IHE55_30440</name>
</gene>
<feature type="domain" description="NlpC/P60" evidence="8">
    <location>
        <begin position="230"/>
        <end position="344"/>
    </location>
</feature>
<evidence type="ECO:0000256" key="6">
    <source>
        <dbReference type="SAM" id="MobiDB-lite"/>
    </source>
</evidence>
<keyword evidence="5" id="KW-0175">Coiled coil</keyword>
<evidence type="ECO:0000256" key="4">
    <source>
        <dbReference type="ARBA" id="ARBA00022807"/>
    </source>
</evidence>
<evidence type="ECO:0000256" key="1">
    <source>
        <dbReference type="ARBA" id="ARBA00007074"/>
    </source>
</evidence>
<feature type="chain" id="PRO_5046030371" evidence="7">
    <location>
        <begin position="28"/>
        <end position="344"/>
    </location>
</feature>
<evidence type="ECO:0000313" key="10">
    <source>
        <dbReference type="Proteomes" id="UP000807371"/>
    </source>
</evidence>
<evidence type="ECO:0000256" key="7">
    <source>
        <dbReference type="SAM" id="SignalP"/>
    </source>
</evidence>
<dbReference type="Pfam" id="PF00877">
    <property type="entry name" value="NLPC_P60"/>
    <property type="match status" value="1"/>
</dbReference>
<accession>A0ABS0NUJ6</accession>
<keyword evidence="7" id="KW-0732">Signal</keyword>
<comment type="caution">
    <text evidence="9">The sequence shown here is derived from an EMBL/GenBank/DDBJ whole genome shotgun (WGS) entry which is preliminary data.</text>
</comment>
<feature type="region of interest" description="Disordered" evidence="6">
    <location>
        <begin position="325"/>
        <end position="344"/>
    </location>
</feature>
<dbReference type="PANTHER" id="PTHR47359">
    <property type="entry name" value="PEPTIDOGLYCAN DL-ENDOPEPTIDASE CWLO"/>
    <property type="match status" value="1"/>
</dbReference>
<dbReference type="PANTHER" id="PTHR47359:SF3">
    <property type="entry name" value="NLP_P60 DOMAIN-CONTAINING PROTEIN-RELATED"/>
    <property type="match status" value="1"/>
</dbReference>
<dbReference type="InterPro" id="IPR038765">
    <property type="entry name" value="Papain-like_cys_pep_sf"/>
</dbReference>
<protein>
    <submittedName>
        <fullName evidence="9">C40 family peptidase</fullName>
    </submittedName>
</protein>
<sequence>MSGRIARIVCTASLAAAALTAPPPAGAAADPVADRPPVSELLTRMRTLYVQAEEATEAYNATEERLRAERKRSGRLDRELRRARGDLAAGRATAGRIAREQYRDTVGLSATVRSVLSGDPRRVSDRRHELRRAADRQSLAVLRMERSERRADRAAGRARASLEKRRALTERRKKQRDRVAGRLRAIERALASLSEDELRTLRQRERRQTATAQRALVSAGTFRRAGRAPSQAGDRALRYALQQIGKPYAWGAEGPDSFDCSGLTSQAWAHAGHPIPRTSQEQWRKLPRVPLDQVRPGDLVVYYPKATHVAIYAGDGMVVQAPRPGSTVKVSPLASNPPIGAVRP</sequence>
<dbReference type="EMBL" id="JACYXC010000027">
    <property type="protein sequence ID" value="MBH5338858.1"/>
    <property type="molecule type" value="Genomic_DNA"/>
</dbReference>
<keyword evidence="3" id="KW-0378">Hydrolase</keyword>